<sequence length="269" mass="30081">MHRPYFPSSNRQIPHSSVPKRYLQFDLKRKVVGSSASSFPPASPTHILRPFEIFRGFLQMSVNGLLASALEWHNRIACWTQACYLTSDTSSLETANTSISRLLVFGNALLEERLAERDATAKQCSACLTELTRFYGELATAASMCMRANQRVFALQLQQTKFVLPGDDDLWSVYDDIVSTMGENKPFVERLGFETFLERLAPPPIDALYSIALVAQAECQAAKVAAECRYQRSFIQYQMHAADLQKADACCAVAQQAMDALHSHPSFIL</sequence>
<evidence type="ECO:0000313" key="1">
    <source>
        <dbReference type="EMBL" id="KAH7904624.1"/>
    </source>
</evidence>
<evidence type="ECO:0000313" key="2">
    <source>
        <dbReference type="Proteomes" id="UP000790377"/>
    </source>
</evidence>
<organism evidence="1 2">
    <name type="scientific">Hygrophoropsis aurantiaca</name>
    <dbReference type="NCBI Taxonomy" id="72124"/>
    <lineage>
        <taxon>Eukaryota</taxon>
        <taxon>Fungi</taxon>
        <taxon>Dikarya</taxon>
        <taxon>Basidiomycota</taxon>
        <taxon>Agaricomycotina</taxon>
        <taxon>Agaricomycetes</taxon>
        <taxon>Agaricomycetidae</taxon>
        <taxon>Boletales</taxon>
        <taxon>Coniophorineae</taxon>
        <taxon>Hygrophoropsidaceae</taxon>
        <taxon>Hygrophoropsis</taxon>
    </lineage>
</organism>
<reference evidence="1" key="1">
    <citation type="journal article" date="2021" name="New Phytol.">
        <title>Evolutionary innovations through gain and loss of genes in the ectomycorrhizal Boletales.</title>
        <authorList>
            <person name="Wu G."/>
            <person name="Miyauchi S."/>
            <person name="Morin E."/>
            <person name="Kuo A."/>
            <person name="Drula E."/>
            <person name="Varga T."/>
            <person name="Kohler A."/>
            <person name="Feng B."/>
            <person name="Cao Y."/>
            <person name="Lipzen A."/>
            <person name="Daum C."/>
            <person name="Hundley H."/>
            <person name="Pangilinan J."/>
            <person name="Johnson J."/>
            <person name="Barry K."/>
            <person name="LaButti K."/>
            <person name="Ng V."/>
            <person name="Ahrendt S."/>
            <person name="Min B."/>
            <person name="Choi I.G."/>
            <person name="Park H."/>
            <person name="Plett J.M."/>
            <person name="Magnuson J."/>
            <person name="Spatafora J.W."/>
            <person name="Nagy L.G."/>
            <person name="Henrissat B."/>
            <person name="Grigoriev I.V."/>
            <person name="Yang Z.L."/>
            <person name="Xu J."/>
            <person name="Martin F.M."/>
        </authorList>
    </citation>
    <scope>NUCLEOTIDE SEQUENCE</scope>
    <source>
        <strain evidence="1">ATCC 28755</strain>
    </source>
</reference>
<accession>A0ACB7ZVA6</accession>
<protein>
    <submittedName>
        <fullName evidence="1">Uncharacterized protein</fullName>
    </submittedName>
</protein>
<dbReference type="EMBL" id="MU268411">
    <property type="protein sequence ID" value="KAH7904624.1"/>
    <property type="molecule type" value="Genomic_DNA"/>
</dbReference>
<proteinExistence type="predicted"/>
<gene>
    <name evidence="1" type="ORF">BJ138DRAFT_1106664</name>
</gene>
<name>A0ACB7ZVA6_9AGAM</name>
<dbReference type="Proteomes" id="UP000790377">
    <property type="component" value="Unassembled WGS sequence"/>
</dbReference>
<keyword evidence="2" id="KW-1185">Reference proteome</keyword>
<comment type="caution">
    <text evidence="1">The sequence shown here is derived from an EMBL/GenBank/DDBJ whole genome shotgun (WGS) entry which is preliminary data.</text>
</comment>